<feature type="repeat" description="TPR" evidence="5">
    <location>
        <begin position="2"/>
        <end position="35"/>
    </location>
</feature>
<name>A0A0W4ZEH5_PNEC8</name>
<reference evidence="9" key="1">
    <citation type="journal article" date="2016" name="Nat. Commun.">
        <title>Genome analysis of three Pneumocystis species reveals adaptation mechanisms to life exclusively in mammalian hosts.</title>
        <authorList>
            <person name="Ma L."/>
            <person name="Chen Z."/>
            <person name="Huang D.W."/>
            <person name="Kutty G."/>
            <person name="Ishihara M."/>
            <person name="Wang H."/>
            <person name="Abouelleil A."/>
            <person name="Bishop L."/>
            <person name="Davey E."/>
            <person name="Deng R."/>
            <person name="Deng X."/>
            <person name="Fan L."/>
            <person name="Fantoni G."/>
            <person name="Fitzgerald M."/>
            <person name="Gogineni E."/>
            <person name="Goldberg J.M."/>
            <person name="Handley G."/>
            <person name="Hu X."/>
            <person name="Huber C."/>
            <person name="Jiao X."/>
            <person name="Jones K."/>
            <person name="Levin J.Z."/>
            <person name="Liu Y."/>
            <person name="Macdonald P."/>
            <person name="Melnikov A."/>
            <person name="Raley C."/>
            <person name="Sassi M."/>
            <person name="Sherman B.T."/>
            <person name="Song X."/>
            <person name="Sykes S."/>
            <person name="Tran B."/>
            <person name="Walsh L."/>
            <person name="Xia Y."/>
            <person name="Yang J."/>
            <person name="Young S."/>
            <person name="Zeng Q."/>
            <person name="Zheng X."/>
            <person name="Stephens R."/>
            <person name="Nusbaum C."/>
            <person name="Birren B.W."/>
            <person name="Azadi P."/>
            <person name="Lempicki R.A."/>
            <person name="Cuomo C.A."/>
            <person name="Kovacs J.A."/>
        </authorList>
    </citation>
    <scope>NUCLEOTIDE SEQUENCE [LARGE SCALE GENOMIC DNA]</scope>
    <source>
        <strain evidence="9">B80</strain>
    </source>
</reference>
<feature type="domain" description="STI1" evidence="7">
    <location>
        <begin position="539"/>
        <end position="578"/>
    </location>
</feature>
<evidence type="ECO:0000256" key="2">
    <source>
        <dbReference type="ARBA" id="ARBA00022490"/>
    </source>
</evidence>
<organism evidence="8 9">
    <name type="scientific">Pneumocystis carinii (strain B80)</name>
    <name type="common">Rat pneumocystis pneumonia agent</name>
    <name type="synonym">Pneumocystis carinii f. sp. carinii</name>
    <dbReference type="NCBI Taxonomy" id="1408658"/>
    <lineage>
        <taxon>Eukaryota</taxon>
        <taxon>Fungi</taxon>
        <taxon>Dikarya</taxon>
        <taxon>Ascomycota</taxon>
        <taxon>Taphrinomycotina</taxon>
        <taxon>Pneumocystomycetes</taxon>
        <taxon>Pneumocystaceae</taxon>
        <taxon>Pneumocystis</taxon>
    </lineage>
</organism>
<proteinExistence type="predicted"/>
<dbReference type="VEuPathDB" id="FungiDB:T552_02784"/>
<evidence type="ECO:0000256" key="3">
    <source>
        <dbReference type="ARBA" id="ARBA00022737"/>
    </source>
</evidence>
<evidence type="ECO:0000313" key="8">
    <source>
        <dbReference type="EMBL" id="KTW26783.1"/>
    </source>
</evidence>
<evidence type="ECO:0000256" key="1">
    <source>
        <dbReference type="ARBA" id="ARBA00004496"/>
    </source>
</evidence>
<feature type="compositionally biased region" description="Polar residues" evidence="6">
    <location>
        <begin position="204"/>
        <end position="213"/>
    </location>
</feature>
<evidence type="ECO:0000259" key="7">
    <source>
        <dbReference type="SMART" id="SM00727"/>
    </source>
</evidence>
<dbReference type="Gene3D" id="1.25.40.10">
    <property type="entry name" value="Tetratricopeptide repeat domain"/>
    <property type="match status" value="3"/>
</dbReference>
<dbReference type="SUPFAM" id="SSF48452">
    <property type="entry name" value="TPR-like"/>
    <property type="match status" value="3"/>
</dbReference>
<feature type="compositionally biased region" description="Basic and acidic residues" evidence="6">
    <location>
        <begin position="225"/>
        <end position="239"/>
    </location>
</feature>
<dbReference type="GO" id="GO:0051879">
    <property type="term" value="F:Hsp90 protein binding"/>
    <property type="evidence" value="ECO:0007669"/>
    <property type="project" value="TreeGrafter"/>
</dbReference>
<dbReference type="FunFam" id="1.10.260.100:FF:000002">
    <property type="entry name" value="Stress-induced-phosphoprotein 1 (Hsp70/Hsp90-organizing)"/>
    <property type="match status" value="1"/>
</dbReference>
<feature type="repeat" description="TPR" evidence="5">
    <location>
        <begin position="70"/>
        <end position="103"/>
    </location>
</feature>
<dbReference type="EMBL" id="LFVZ01000012">
    <property type="protein sequence ID" value="KTW26783.1"/>
    <property type="molecule type" value="Genomic_DNA"/>
</dbReference>
<dbReference type="RefSeq" id="XP_018225118.1">
    <property type="nucleotide sequence ID" value="XM_018371313.1"/>
</dbReference>
<dbReference type="InterPro" id="IPR011990">
    <property type="entry name" value="TPR-like_helical_dom_sf"/>
</dbReference>
<protein>
    <recommendedName>
        <fullName evidence="7">STI1 domain-containing protein</fullName>
    </recommendedName>
</protein>
<evidence type="ECO:0000256" key="6">
    <source>
        <dbReference type="SAM" id="MobiDB-lite"/>
    </source>
</evidence>
<dbReference type="GeneID" id="28937516"/>
<accession>A0A0W4ZEH5</accession>
<dbReference type="SMART" id="SM00727">
    <property type="entry name" value="STI1"/>
    <property type="match status" value="2"/>
</dbReference>
<dbReference type="Pfam" id="PF13181">
    <property type="entry name" value="TPR_8"/>
    <property type="match status" value="3"/>
</dbReference>
<dbReference type="InterPro" id="IPR041243">
    <property type="entry name" value="STI1/HOP_DP"/>
</dbReference>
<keyword evidence="4 5" id="KW-0802">TPR repeat</keyword>
<dbReference type="GO" id="GO:0042030">
    <property type="term" value="F:ATPase inhibitor activity"/>
    <property type="evidence" value="ECO:0007669"/>
    <property type="project" value="EnsemblFungi"/>
</dbReference>
<evidence type="ECO:0000256" key="5">
    <source>
        <dbReference type="PROSITE-ProRule" id="PRU00339"/>
    </source>
</evidence>
<dbReference type="GO" id="GO:0005737">
    <property type="term" value="C:cytoplasm"/>
    <property type="evidence" value="ECO:0007669"/>
    <property type="project" value="UniProtKB-SubCell"/>
</dbReference>
<gene>
    <name evidence="8" type="ORF">T552_02784</name>
</gene>
<dbReference type="PROSITE" id="PS50005">
    <property type="entry name" value="TPR"/>
    <property type="match status" value="3"/>
</dbReference>
<dbReference type="PANTHER" id="PTHR22904">
    <property type="entry name" value="TPR REPEAT CONTAINING PROTEIN"/>
    <property type="match status" value="1"/>
</dbReference>
<feature type="domain" description="STI1" evidence="7">
    <location>
        <begin position="140"/>
        <end position="179"/>
    </location>
</feature>
<dbReference type="InterPro" id="IPR006636">
    <property type="entry name" value="STI1_HS-bd"/>
</dbReference>
<dbReference type="FunFam" id="1.25.40.10:FF:000010">
    <property type="entry name" value="Stress-induced phosphoprotein 1"/>
    <property type="match status" value="1"/>
</dbReference>
<dbReference type="InterPro" id="IPR019734">
    <property type="entry name" value="TPR_rpt"/>
</dbReference>
<keyword evidence="3" id="KW-0677">Repeat</keyword>
<feature type="repeat" description="TPR" evidence="5">
    <location>
        <begin position="398"/>
        <end position="431"/>
    </location>
</feature>
<dbReference type="PANTHER" id="PTHR22904:SF523">
    <property type="entry name" value="STRESS-INDUCED-PHOSPHOPROTEIN 1"/>
    <property type="match status" value="1"/>
</dbReference>
<evidence type="ECO:0000256" key="4">
    <source>
        <dbReference type="ARBA" id="ARBA00022803"/>
    </source>
</evidence>
<dbReference type="SMART" id="SM00028">
    <property type="entry name" value="TPR"/>
    <property type="match status" value="8"/>
</dbReference>
<feature type="region of interest" description="Disordered" evidence="6">
    <location>
        <begin position="204"/>
        <end position="255"/>
    </location>
</feature>
<dbReference type="Gene3D" id="1.10.260.100">
    <property type="match status" value="2"/>
</dbReference>
<dbReference type="Pfam" id="PF00515">
    <property type="entry name" value="TPR_1"/>
    <property type="match status" value="1"/>
</dbReference>
<dbReference type="Pfam" id="PF17830">
    <property type="entry name" value="STI1-HOP_DP"/>
    <property type="match status" value="2"/>
</dbReference>
<sequence>MVDTIREKANALFSKKEYNEAIKLYTEAIVIEPKNHLLYSNRSACYASLKDFDKALEDAVKCIEIKPEWAKGWSRKGAALHGKGEYEEAKTAYEEGLKIEPENQQLKTGLREVEFSVSKGCSEGFQNKDPFAHIASKLKDPMLFSKMASNPKTISLLSDLEFMTKLRNLQENPKNIIQELSDPRMTLLLPLLLGIDLDAPNNVNGSAKSTDSSPLEDVMEVNEEPVSKSKASQEPKLETIPEMESTSVDEDEETRIKRENKEKAEKEKCLGNECYKAREFKESIQHYLAAWDLFKDISYLTNCSAAYYEDGNYEECIKCCEEAIAYGREVLADFKLISRAFGRIGSAYMKQEKYELAIKNFNCSLTEYRTPDILKKLREAEKIKNEKDRLAYIDLNKADEAREEGNRLFKQGDFSNAIKMYTEMIKRSPDDPRGYGNRAAAYIKVMSLYEALKDCDKAISLDPYFTKAYIRKASCYYTMKEFNKCIDTCHAATKADEEGNNKGLHAKEIELQLQKCMSAMHAQRENETEEETIQRIQGDPEVVAILQDPIMQSILTQARENPSALEEHMKNPQVAKKIQKLIQSGVIKVTRR</sequence>
<dbReference type="AlphaFoldDB" id="A0A0W4ZEH5"/>
<comment type="caution">
    <text evidence="8">The sequence shown here is derived from an EMBL/GenBank/DDBJ whole genome shotgun (WGS) entry which is preliminary data.</text>
</comment>
<keyword evidence="9" id="KW-1185">Reference proteome</keyword>
<dbReference type="OrthoDB" id="2423701at2759"/>
<keyword evidence="2" id="KW-0963">Cytoplasm</keyword>
<evidence type="ECO:0000313" key="9">
    <source>
        <dbReference type="Proteomes" id="UP000054454"/>
    </source>
</evidence>
<comment type="subcellular location">
    <subcellularLocation>
        <location evidence="1">Cytoplasm</location>
    </subcellularLocation>
</comment>
<dbReference type="FunFam" id="1.25.40.10:FF:000020">
    <property type="entry name" value="Stress-induced phosphoprotein 1"/>
    <property type="match status" value="1"/>
</dbReference>
<dbReference type="Pfam" id="PF13432">
    <property type="entry name" value="TPR_16"/>
    <property type="match status" value="1"/>
</dbReference>
<dbReference type="Proteomes" id="UP000054454">
    <property type="component" value="Unassembled WGS sequence"/>
</dbReference>